<dbReference type="SUPFAM" id="SSF52540">
    <property type="entry name" value="P-loop containing nucleoside triphosphate hydrolases"/>
    <property type="match status" value="1"/>
</dbReference>
<proteinExistence type="predicted"/>
<sequence length="904" mass="101713">MSELPASFSRGALNKSHRNNIMQPTASSSSSSISQLASNPLPNGYTLEFRNQGGKIVAGLRHQNLTSNSLPLEGSSNKRWAYNALPSSTQKKIGEFIKENKILLNPTDISIGTATFRDFVLPGNTTKLGPINLDGAQIVFQNIGPLSINQFPQGKYSSAYSFPKSKVVHLPGPLKNFTGREAILKQLHLTCQSHSKVMLSGLGGLGKTAIALKYAHLYQGTYQFIHFIDGADPDLIMKGLLHLAEYFGLKHGAPDSRIRLLESRLRESEKPFLLIFDGTDSMKRIDLINSLLPVRKQCILVTSRLSNLDAEYGFESIPLAPFLQSEAIQYLKLKIGEKDEAQATLLAEKLGHLPLALNHAATYIIKNKRWVSNSKAYIELFNKEGLNLYTPKNLRLPANTKTVLTTWSISLKAVSKQSKESVQVADFLSCLEHVPIPLLFLEKWFQSHVSNSGLAFQRGIGYLEDYSLIDTTEGECKMHMLVQESIYFNLAKQISQKLILQALETFYLIVSKKSNKEIINEDYFLAHMKKTIRRYKELFKSSSPFPKKRFVLLLNHLLLSYLSTRNVRQLLPTINLILGEIGTDFSVKSGPENMLYNVARGYGIADQHQEALKYYKRHLSTLEPKDKQTEIASCYDSIGFTLRELGNYQQGLEYHKKALILKQNQKNNGLAIARSYSNIGSTLEFLGKYHEAKSKHQEALDLWIKLNASTAIARGHYNMGTNQITQGEFVRAKDSYNKALGIWQTSLVEDHPFIATAYSGLGSALVAQENYPSGLKFHQKALAIWEKTLGKNHRHIGFCLNNIGEVQRDLKDYQTSLSTLEKALQLRKTILKPSHPAIGETLLNKGLTHYALKEKDQAKICFEEALEIFKNANLETKHPVVDFCIRCKDGEINAKEYKKLFSFF</sequence>
<feature type="domain" description="AAA+ ATPase" evidence="5">
    <location>
        <begin position="193"/>
        <end position="323"/>
    </location>
</feature>
<dbReference type="Gene3D" id="3.40.50.300">
    <property type="entry name" value="P-loop containing nucleotide triphosphate hydrolases"/>
    <property type="match status" value="1"/>
</dbReference>
<dbReference type="Pfam" id="PF13181">
    <property type="entry name" value="TPR_8"/>
    <property type="match status" value="1"/>
</dbReference>
<protein>
    <recommendedName>
        <fullName evidence="5">AAA+ ATPase domain-containing protein</fullName>
    </recommendedName>
</protein>
<keyword evidence="7" id="KW-1185">Reference proteome</keyword>
<name>A0ABS0AY70_9BACT</name>
<gene>
    <name evidence="6" type="ORF">NEPTK9_000592</name>
</gene>
<dbReference type="PANTHER" id="PTHR45641:SF19">
    <property type="entry name" value="NEPHROCYSTIN-3"/>
    <property type="match status" value="1"/>
</dbReference>
<keyword evidence="2 3" id="KW-0802">TPR repeat</keyword>
<reference evidence="6 7" key="1">
    <citation type="submission" date="2020-01" db="EMBL/GenBank/DDBJ databases">
        <title>Draft genome sequence of Cand. Neptunochlamydia vexilliferae K9.</title>
        <authorList>
            <person name="Schulz F."/>
            <person name="Koestlbacher S."/>
            <person name="Wascher F."/>
            <person name="Pizzetti I."/>
            <person name="Horn M."/>
        </authorList>
    </citation>
    <scope>NUCLEOTIDE SEQUENCE [LARGE SCALE GENOMIC DNA]</scope>
    <source>
        <strain evidence="6 7">K9</strain>
    </source>
</reference>
<dbReference type="InterPro" id="IPR027417">
    <property type="entry name" value="P-loop_NTPase"/>
</dbReference>
<feature type="region of interest" description="Disordered" evidence="4">
    <location>
        <begin position="1"/>
        <end position="35"/>
    </location>
</feature>
<dbReference type="SMART" id="SM00382">
    <property type="entry name" value="AAA"/>
    <property type="match status" value="1"/>
</dbReference>
<dbReference type="Gene3D" id="1.25.40.10">
    <property type="entry name" value="Tetratricopeptide repeat domain"/>
    <property type="match status" value="2"/>
</dbReference>
<keyword evidence="1" id="KW-0677">Repeat</keyword>
<dbReference type="InterPro" id="IPR019734">
    <property type="entry name" value="TPR_rpt"/>
</dbReference>
<dbReference type="SMART" id="SM00028">
    <property type="entry name" value="TPR"/>
    <property type="match status" value="7"/>
</dbReference>
<comment type="caution">
    <text evidence="6">The sequence shown here is derived from an EMBL/GenBank/DDBJ whole genome shotgun (WGS) entry which is preliminary data.</text>
</comment>
<accession>A0ABS0AY70</accession>
<organism evidence="6 7">
    <name type="scientific">Candidatus Neptunichlamydia vexilliferae</name>
    <dbReference type="NCBI Taxonomy" id="1651774"/>
    <lineage>
        <taxon>Bacteria</taxon>
        <taxon>Pseudomonadati</taxon>
        <taxon>Chlamydiota</taxon>
        <taxon>Chlamydiia</taxon>
        <taxon>Parachlamydiales</taxon>
        <taxon>Simkaniaceae</taxon>
        <taxon>Candidatus Neptunichlamydia</taxon>
    </lineage>
</organism>
<dbReference type="InterPro" id="IPR003593">
    <property type="entry name" value="AAA+_ATPase"/>
</dbReference>
<dbReference type="PANTHER" id="PTHR45641">
    <property type="entry name" value="TETRATRICOPEPTIDE REPEAT PROTEIN (AFU_ORTHOLOGUE AFUA_6G03870)"/>
    <property type="match status" value="1"/>
</dbReference>
<dbReference type="Pfam" id="PF13424">
    <property type="entry name" value="TPR_12"/>
    <property type="match status" value="2"/>
</dbReference>
<evidence type="ECO:0000313" key="7">
    <source>
        <dbReference type="Proteomes" id="UP001194714"/>
    </source>
</evidence>
<evidence type="ECO:0000256" key="2">
    <source>
        <dbReference type="ARBA" id="ARBA00022803"/>
    </source>
</evidence>
<dbReference type="EMBL" id="JAAEJV010000011">
    <property type="protein sequence ID" value="MBF5059087.1"/>
    <property type="molecule type" value="Genomic_DNA"/>
</dbReference>
<evidence type="ECO:0000259" key="5">
    <source>
        <dbReference type="SMART" id="SM00382"/>
    </source>
</evidence>
<dbReference type="InterPro" id="IPR011990">
    <property type="entry name" value="TPR-like_helical_dom_sf"/>
</dbReference>
<evidence type="ECO:0000313" key="6">
    <source>
        <dbReference type="EMBL" id="MBF5059087.1"/>
    </source>
</evidence>
<evidence type="ECO:0000256" key="1">
    <source>
        <dbReference type="ARBA" id="ARBA00022737"/>
    </source>
</evidence>
<dbReference type="PROSITE" id="PS50005">
    <property type="entry name" value="TPR"/>
    <property type="match status" value="1"/>
</dbReference>
<evidence type="ECO:0000256" key="3">
    <source>
        <dbReference type="PROSITE-ProRule" id="PRU00339"/>
    </source>
</evidence>
<dbReference type="SUPFAM" id="SSF48452">
    <property type="entry name" value="TPR-like"/>
    <property type="match status" value="2"/>
</dbReference>
<dbReference type="Proteomes" id="UP001194714">
    <property type="component" value="Unassembled WGS sequence"/>
</dbReference>
<evidence type="ECO:0000256" key="4">
    <source>
        <dbReference type="SAM" id="MobiDB-lite"/>
    </source>
</evidence>
<feature type="repeat" description="TPR" evidence="3">
    <location>
        <begin position="632"/>
        <end position="665"/>
    </location>
</feature>